<dbReference type="EMBL" id="LAZR01000831">
    <property type="protein sequence ID" value="KKN56780.1"/>
    <property type="molecule type" value="Genomic_DNA"/>
</dbReference>
<reference evidence="1" key="1">
    <citation type="journal article" date="2015" name="Nature">
        <title>Complex archaea that bridge the gap between prokaryotes and eukaryotes.</title>
        <authorList>
            <person name="Spang A."/>
            <person name="Saw J.H."/>
            <person name="Jorgensen S.L."/>
            <person name="Zaremba-Niedzwiedzka K."/>
            <person name="Martijn J."/>
            <person name="Lind A.E."/>
            <person name="van Eijk R."/>
            <person name="Schleper C."/>
            <person name="Guy L."/>
            <person name="Ettema T.J."/>
        </authorList>
    </citation>
    <scope>NUCLEOTIDE SEQUENCE</scope>
</reference>
<sequence>MTDTATNRAIAEAMGWTEICDASVSRQATGKSPLSDRRNWLPDYLHDANAALEAAREILQCGFEMWWHHDGQYFDAMYDTVGHPTAEGEGDTLAGAICAMILAVLAERAEDKR</sequence>
<name>A0A0F9RJV1_9ZZZZ</name>
<evidence type="ECO:0008006" key="2">
    <source>
        <dbReference type="Google" id="ProtNLM"/>
    </source>
</evidence>
<comment type="caution">
    <text evidence="1">The sequence shown here is derived from an EMBL/GenBank/DDBJ whole genome shotgun (WGS) entry which is preliminary data.</text>
</comment>
<organism evidence="1">
    <name type="scientific">marine sediment metagenome</name>
    <dbReference type="NCBI Taxonomy" id="412755"/>
    <lineage>
        <taxon>unclassified sequences</taxon>
        <taxon>metagenomes</taxon>
        <taxon>ecological metagenomes</taxon>
    </lineage>
</organism>
<evidence type="ECO:0000313" key="1">
    <source>
        <dbReference type="EMBL" id="KKN56780.1"/>
    </source>
</evidence>
<protein>
    <recommendedName>
        <fullName evidence="2">Phage ABA sandwich domain-containing protein</fullName>
    </recommendedName>
</protein>
<accession>A0A0F9RJV1</accession>
<gene>
    <name evidence="1" type="ORF">LCGC14_0568660</name>
</gene>
<dbReference type="AlphaFoldDB" id="A0A0F9RJV1"/>
<proteinExistence type="predicted"/>